<feature type="region of interest" description="Disordered" evidence="4">
    <location>
        <begin position="120"/>
        <end position="143"/>
    </location>
</feature>
<evidence type="ECO:0000256" key="2">
    <source>
        <dbReference type="ARBA" id="ARBA00022759"/>
    </source>
</evidence>
<evidence type="ECO:0000259" key="5">
    <source>
        <dbReference type="PROSITE" id="PS50830"/>
    </source>
</evidence>
<dbReference type="Proteomes" id="UP000198552">
    <property type="component" value="Unassembled WGS sequence"/>
</dbReference>
<dbReference type="SUPFAM" id="SSF50199">
    <property type="entry name" value="Staphylococcal nuclease"/>
    <property type="match status" value="1"/>
</dbReference>
<accession>A0A1G9T190</accession>
<name>A0A1G9T190_9BURK</name>
<feature type="domain" description="TNase-like" evidence="5">
    <location>
        <begin position="4"/>
        <end position="127"/>
    </location>
</feature>
<evidence type="ECO:0000313" key="6">
    <source>
        <dbReference type="EMBL" id="SDM40845.1"/>
    </source>
</evidence>
<keyword evidence="2 6" id="KW-0255">Endonuclease</keyword>
<dbReference type="EMBL" id="FNHP01000005">
    <property type="protein sequence ID" value="SDM40845.1"/>
    <property type="molecule type" value="Genomic_DNA"/>
</dbReference>
<dbReference type="Pfam" id="PF00565">
    <property type="entry name" value="SNase"/>
    <property type="match status" value="1"/>
</dbReference>
<dbReference type="InterPro" id="IPR035437">
    <property type="entry name" value="SNase_OB-fold_sf"/>
</dbReference>
<keyword evidence="1" id="KW-0540">Nuclease</keyword>
<evidence type="ECO:0000256" key="3">
    <source>
        <dbReference type="ARBA" id="ARBA00022801"/>
    </source>
</evidence>
<dbReference type="SMART" id="SM00318">
    <property type="entry name" value="SNc"/>
    <property type="match status" value="1"/>
</dbReference>
<dbReference type="RefSeq" id="WP_091569636.1">
    <property type="nucleotide sequence ID" value="NZ_FNHP01000005.1"/>
</dbReference>
<sequence length="143" mass="15510">MPAAVLLCLVIAVGDGDSLSARCDASQRPLQVRLATIDAPELRQAFGQAARSGLQGLCLHQRAQMHTLGHDAYGRTLAHVRCRGQDAAAAQVGAGLAWVPSRQAASQPQLYRLQQQARASGAGLWAQRRPMPPWDYRRRHGQP</sequence>
<dbReference type="AlphaFoldDB" id="A0A1G9T190"/>
<proteinExistence type="predicted"/>
<evidence type="ECO:0000256" key="1">
    <source>
        <dbReference type="ARBA" id="ARBA00022722"/>
    </source>
</evidence>
<dbReference type="OrthoDB" id="9805504at2"/>
<dbReference type="GO" id="GO:0016787">
    <property type="term" value="F:hydrolase activity"/>
    <property type="evidence" value="ECO:0007669"/>
    <property type="project" value="UniProtKB-KW"/>
</dbReference>
<dbReference type="InterPro" id="IPR016071">
    <property type="entry name" value="Staphylococal_nuclease_OB-fold"/>
</dbReference>
<evidence type="ECO:0000256" key="4">
    <source>
        <dbReference type="SAM" id="MobiDB-lite"/>
    </source>
</evidence>
<dbReference type="PANTHER" id="PTHR12302">
    <property type="entry name" value="EBNA2 BINDING PROTEIN P100"/>
    <property type="match status" value="1"/>
</dbReference>
<dbReference type="STRING" id="1527607.SAMN05428957_105240"/>
<evidence type="ECO:0000313" key="7">
    <source>
        <dbReference type="Proteomes" id="UP000198552"/>
    </source>
</evidence>
<keyword evidence="7" id="KW-1185">Reference proteome</keyword>
<dbReference type="Gene3D" id="2.40.50.90">
    <property type="match status" value="1"/>
</dbReference>
<dbReference type="PROSITE" id="PS50830">
    <property type="entry name" value="TNASE_3"/>
    <property type="match status" value="1"/>
</dbReference>
<protein>
    <submittedName>
        <fullName evidence="6">Endonuclease YncB, thermonuclease family</fullName>
    </submittedName>
</protein>
<keyword evidence="3" id="KW-0378">Hydrolase</keyword>
<dbReference type="PANTHER" id="PTHR12302:SF3">
    <property type="entry name" value="SERINE_THREONINE-PROTEIN KINASE 31"/>
    <property type="match status" value="1"/>
</dbReference>
<reference evidence="7" key="1">
    <citation type="submission" date="2016-10" db="EMBL/GenBank/DDBJ databases">
        <authorList>
            <person name="Varghese N."/>
            <person name="Submissions S."/>
        </authorList>
    </citation>
    <scope>NUCLEOTIDE SEQUENCE [LARGE SCALE GENOMIC DNA]</scope>
    <source>
        <strain evidence="7">EPL6</strain>
    </source>
</reference>
<gene>
    <name evidence="6" type="ORF">SAMN05428957_105240</name>
</gene>
<organism evidence="6 7">
    <name type="scientific">Oryzisolibacter propanilivorax</name>
    <dbReference type="NCBI Taxonomy" id="1527607"/>
    <lineage>
        <taxon>Bacteria</taxon>
        <taxon>Pseudomonadati</taxon>
        <taxon>Pseudomonadota</taxon>
        <taxon>Betaproteobacteria</taxon>
        <taxon>Burkholderiales</taxon>
        <taxon>Comamonadaceae</taxon>
        <taxon>Oryzisolibacter</taxon>
    </lineage>
</organism>
<dbReference type="GO" id="GO:0004519">
    <property type="term" value="F:endonuclease activity"/>
    <property type="evidence" value="ECO:0007669"/>
    <property type="project" value="UniProtKB-KW"/>
</dbReference>